<feature type="compositionally biased region" description="Basic and acidic residues" evidence="2">
    <location>
        <begin position="170"/>
        <end position="180"/>
    </location>
</feature>
<evidence type="ECO:0000313" key="4">
    <source>
        <dbReference type="EMBL" id="KAK7831688.1"/>
    </source>
</evidence>
<protein>
    <recommendedName>
        <fullName evidence="3">CCHC-type domain-containing protein</fullName>
    </recommendedName>
</protein>
<gene>
    <name evidence="4" type="ORF">CFP56_027146</name>
</gene>
<keyword evidence="1" id="KW-0863">Zinc-finger</keyword>
<dbReference type="Pfam" id="PF14392">
    <property type="entry name" value="zf-CCHC_4"/>
    <property type="match status" value="1"/>
</dbReference>
<name>A0AAW0JXV6_QUESU</name>
<evidence type="ECO:0000256" key="2">
    <source>
        <dbReference type="SAM" id="MobiDB-lite"/>
    </source>
</evidence>
<keyword evidence="1" id="KW-0862">Zinc</keyword>
<organism evidence="4 5">
    <name type="scientific">Quercus suber</name>
    <name type="common">Cork oak</name>
    <dbReference type="NCBI Taxonomy" id="58331"/>
    <lineage>
        <taxon>Eukaryota</taxon>
        <taxon>Viridiplantae</taxon>
        <taxon>Streptophyta</taxon>
        <taxon>Embryophyta</taxon>
        <taxon>Tracheophyta</taxon>
        <taxon>Spermatophyta</taxon>
        <taxon>Magnoliopsida</taxon>
        <taxon>eudicotyledons</taxon>
        <taxon>Gunneridae</taxon>
        <taxon>Pentapetalae</taxon>
        <taxon>rosids</taxon>
        <taxon>fabids</taxon>
        <taxon>Fagales</taxon>
        <taxon>Fagaceae</taxon>
        <taxon>Quercus</taxon>
    </lineage>
</organism>
<dbReference type="PANTHER" id="PTHR31286">
    <property type="entry name" value="GLYCINE-RICH CELL WALL STRUCTURAL PROTEIN 1.8-LIKE"/>
    <property type="match status" value="1"/>
</dbReference>
<dbReference type="InterPro" id="IPR040256">
    <property type="entry name" value="At4g02000-like"/>
</dbReference>
<dbReference type="PANTHER" id="PTHR31286:SF167">
    <property type="entry name" value="OS09G0268800 PROTEIN"/>
    <property type="match status" value="1"/>
</dbReference>
<reference evidence="4 5" key="1">
    <citation type="journal article" date="2018" name="Sci. Data">
        <title>The draft genome sequence of cork oak.</title>
        <authorList>
            <person name="Ramos A.M."/>
            <person name="Usie A."/>
            <person name="Barbosa P."/>
            <person name="Barros P.M."/>
            <person name="Capote T."/>
            <person name="Chaves I."/>
            <person name="Simoes F."/>
            <person name="Abreu I."/>
            <person name="Carrasquinho I."/>
            <person name="Faro C."/>
            <person name="Guimaraes J.B."/>
            <person name="Mendonca D."/>
            <person name="Nobrega F."/>
            <person name="Rodrigues L."/>
            <person name="Saibo N.J.M."/>
            <person name="Varela M.C."/>
            <person name="Egas C."/>
            <person name="Matos J."/>
            <person name="Miguel C.M."/>
            <person name="Oliveira M.M."/>
            <person name="Ricardo C.P."/>
            <person name="Goncalves S."/>
        </authorList>
    </citation>
    <scope>NUCLEOTIDE SEQUENCE [LARGE SCALE GENOMIC DNA]</scope>
    <source>
        <strain evidence="5">cv. HL8</strain>
    </source>
</reference>
<feature type="compositionally biased region" description="Polar residues" evidence="2">
    <location>
        <begin position="197"/>
        <end position="211"/>
    </location>
</feature>
<evidence type="ECO:0000259" key="3">
    <source>
        <dbReference type="PROSITE" id="PS50158"/>
    </source>
</evidence>
<accession>A0AAW0JXV6</accession>
<dbReference type="GO" id="GO:0008270">
    <property type="term" value="F:zinc ion binding"/>
    <property type="evidence" value="ECO:0007669"/>
    <property type="project" value="UniProtKB-KW"/>
</dbReference>
<keyword evidence="1" id="KW-0479">Metal-binding</keyword>
<dbReference type="InterPro" id="IPR001878">
    <property type="entry name" value="Znf_CCHC"/>
</dbReference>
<feature type="compositionally biased region" description="Polar residues" evidence="2">
    <location>
        <begin position="160"/>
        <end position="169"/>
    </location>
</feature>
<dbReference type="InterPro" id="IPR025836">
    <property type="entry name" value="Zn_knuckle_CX2CX4HX4C"/>
</dbReference>
<dbReference type="PROSITE" id="PS50158">
    <property type="entry name" value="ZF_CCHC"/>
    <property type="match status" value="1"/>
</dbReference>
<evidence type="ECO:0000313" key="5">
    <source>
        <dbReference type="Proteomes" id="UP000237347"/>
    </source>
</evidence>
<sequence>MIGSKIGEVLEVDVPDSGVQWSKFLRVCVRMDVTKKLIRGKKINIEGGESKWVFFKFERLPNFCYGCGLLNHAIKDCPEGWAEKSKLEESNMQYRARLRGDPWRNNGWDLAQGGSGKGFVARSTPAGDFLKKQSELTGTEDIGDRKEGDHVQLIPNIKQNISMGESSLSEEQRGEGDGLHELGIVKGGPGKCEERVAQSSEKALGLQGSQA</sequence>
<dbReference type="Proteomes" id="UP000237347">
    <property type="component" value="Unassembled WGS sequence"/>
</dbReference>
<proteinExistence type="predicted"/>
<feature type="domain" description="CCHC-type" evidence="3">
    <location>
        <begin position="64"/>
        <end position="79"/>
    </location>
</feature>
<comment type="caution">
    <text evidence="4">The sequence shown here is derived from an EMBL/GenBank/DDBJ whole genome shotgun (WGS) entry which is preliminary data.</text>
</comment>
<dbReference type="EMBL" id="PKMF04000439">
    <property type="protein sequence ID" value="KAK7831688.1"/>
    <property type="molecule type" value="Genomic_DNA"/>
</dbReference>
<evidence type="ECO:0000256" key="1">
    <source>
        <dbReference type="PROSITE-ProRule" id="PRU00047"/>
    </source>
</evidence>
<dbReference type="AlphaFoldDB" id="A0AAW0JXV6"/>
<keyword evidence="5" id="KW-1185">Reference proteome</keyword>
<feature type="region of interest" description="Disordered" evidence="2">
    <location>
        <begin position="160"/>
        <end position="211"/>
    </location>
</feature>
<dbReference type="GO" id="GO:0003676">
    <property type="term" value="F:nucleic acid binding"/>
    <property type="evidence" value="ECO:0007669"/>
    <property type="project" value="InterPro"/>
</dbReference>